<name>A0AAX0L9C2_9BACT</name>
<dbReference type="Proteomes" id="UP000189728">
    <property type="component" value="Unassembled WGS sequence"/>
</dbReference>
<accession>A0AAX0L9C2</accession>
<dbReference type="RefSeq" id="WP_078415624.1">
    <property type="nucleotide sequence ID" value="NZ_MCRK01000041.1"/>
</dbReference>
<dbReference type="EMBL" id="MCRK01000041">
    <property type="protein sequence ID" value="OPA75846.1"/>
    <property type="molecule type" value="Genomic_DNA"/>
</dbReference>
<dbReference type="InterPro" id="IPR029063">
    <property type="entry name" value="SAM-dependent_MTases_sf"/>
</dbReference>
<feature type="domain" description="Methyltransferase" evidence="1">
    <location>
        <begin position="39"/>
        <end position="133"/>
    </location>
</feature>
<sequence length="222" mass="25963">MSNISHWNDFLQDKKRHARYPESELVSFVFINFPKNGNILDLYCGGGRHTKFLAENGFNTYACDVTTSGVEHTKNLLQESNLKADVQFIKAGDDLPYNDNFFDGIVCYGALYYATKEEIEKSAYEFYRILKNGAKAYIKVRSIQDYRYTNSIKNSKYEIIINEQDNKKQAYKENGLKCYYFDKEEALRIFSKTFKNIQIDRFSLSHENDTFLDDQLLITLTK</sequence>
<gene>
    <name evidence="2" type="ORF">BFG04_05210</name>
</gene>
<evidence type="ECO:0000313" key="2">
    <source>
        <dbReference type="EMBL" id="OPA75846.1"/>
    </source>
</evidence>
<proteinExistence type="predicted"/>
<comment type="caution">
    <text evidence="2">The sequence shown here is derived from an EMBL/GenBank/DDBJ whole genome shotgun (WGS) entry which is preliminary data.</text>
</comment>
<protein>
    <recommendedName>
        <fullName evidence="1">Methyltransferase domain-containing protein</fullName>
    </recommendedName>
</protein>
<dbReference type="Gene3D" id="3.40.50.150">
    <property type="entry name" value="Vaccinia Virus protein VP39"/>
    <property type="match status" value="1"/>
</dbReference>
<dbReference type="AlphaFoldDB" id="A0AAX0L9C2"/>
<dbReference type="Pfam" id="PF13649">
    <property type="entry name" value="Methyltransf_25"/>
    <property type="match status" value="1"/>
</dbReference>
<dbReference type="InterPro" id="IPR041698">
    <property type="entry name" value="Methyltransf_25"/>
</dbReference>
<organism evidence="2 3">
    <name type="scientific">Campylobacter pinnipediorum subsp. pinnipediorum</name>
    <dbReference type="NCBI Taxonomy" id="1660067"/>
    <lineage>
        <taxon>Bacteria</taxon>
        <taxon>Pseudomonadati</taxon>
        <taxon>Campylobacterota</taxon>
        <taxon>Epsilonproteobacteria</taxon>
        <taxon>Campylobacterales</taxon>
        <taxon>Campylobacteraceae</taxon>
        <taxon>Campylobacter</taxon>
    </lineage>
</organism>
<reference evidence="2 3" key="1">
    <citation type="submission" date="2016-08" db="EMBL/GenBank/DDBJ databases">
        <title>Campylobacter species from sea mammals.</title>
        <authorList>
            <person name="Gilbert M.J."/>
            <person name="Byrne B.A."/>
            <person name="Zomer A.L."/>
            <person name="Wagenaar J.A."/>
        </authorList>
    </citation>
    <scope>NUCLEOTIDE SEQUENCE [LARGE SCALE GENOMIC DNA]</scope>
    <source>
        <strain evidence="2 3">1105248</strain>
    </source>
</reference>
<dbReference type="CDD" id="cd02440">
    <property type="entry name" value="AdoMet_MTases"/>
    <property type="match status" value="1"/>
</dbReference>
<evidence type="ECO:0000313" key="3">
    <source>
        <dbReference type="Proteomes" id="UP000189728"/>
    </source>
</evidence>
<dbReference type="SUPFAM" id="SSF53335">
    <property type="entry name" value="S-adenosyl-L-methionine-dependent methyltransferases"/>
    <property type="match status" value="1"/>
</dbReference>
<evidence type="ECO:0000259" key="1">
    <source>
        <dbReference type="Pfam" id="PF13649"/>
    </source>
</evidence>